<evidence type="ECO:0000313" key="1">
    <source>
        <dbReference type="EMBL" id="KAG9443281.1"/>
    </source>
</evidence>
<dbReference type="EMBL" id="JAINDJ010000006">
    <property type="protein sequence ID" value="KAG9443281.1"/>
    <property type="molecule type" value="Genomic_DNA"/>
</dbReference>
<sequence length="138" mass="15534">MYLLPSPSPFSYLPPVHNLKPLTLCISFGFHLKLAVRGTSFHGISLFGWESSHLPFGGLRRIFFSCERGYVLVPNKEWDHLLNLPAVSSSNRLVNEEDNFKAISFLVVGQSYQSQKLEMACRKSGRHGPGCETHVEID</sequence>
<proteinExistence type="predicted"/>
<gene>
    <name evidence="1" type="ORF">H6P81_014621</name>
</gene>
<reference evidence="1 2" key="1">
    <citation type="submission" date="2021-07" db="EMBL/GenBank/DDBJ databases">
        <title>The Aristolochia fimbriata genome: insights into angiosperm evolution, floral development and chemical biosynthesis.</title>
        <authorList>
            <person name="Jiao Y."/>
        </authorList>
    </citation>
    <scope>NUCLEOTIDE SEQUENCE [LARGE SCALE GENOMIC DNA]</scope>
    <source>
        <strain evidence="1">IBCAS-2021</strain>
        <tissue evidence="1">Leaf</tissue>
    </source>
</reference>
<accession>A0AAV7E644</accession>
<protein>
    <submittedName>
        <fullName evidence="1">Uncharacterized protein</fullName>
    </submittedName>
</protein>
<evidence type="ECO:0000313" key="2">
    <source>
        <dbReference type="Proteomes" id="UP000825729"/>
    </source>
</evidence>
<dbReference type="AlphaFoldDB" id="A0AAV7E644"/>
<comment type="caution">
    <text evidence="1">The sequence shown here is derived from an EMBL/GenBank/DDBJ whole genome shotgun (WGS) entry which is preliminary data.</text>
</comment>
<keyword evidence="2" id="KW-1185">Reference proteome</keyword>
<dbReference type="Proteomes" id="UP000825729">
    <property type="component" value="Unassembled WGS sequence"/>
</dbReference>
<name>A0AAV7E644_ARIFI</name>
<organism evidence="1 2">
    <name type="scientific">Aristolochia fimbriata</name>
    <name type="common">White veined hardy Dutchman's pipe vine</name>
    <dbReference type="NCBI Taxonomy" id="158543"/>
    <lineage>
        <taxon>Eukaryota</taxon>
        <taxon>Viridiplantae</taxon>
        <taxon>Streptophyta</taxon>
        <taxon>Embryophyta</taxon>
        <taxon>Tracheophyta</taxon>
        <taxon>Spermatophyta</taxon>
        <taxon>Magnoliopsida</taxon>
        <taxon>Magnoliidae</taxon>
        <taxon>Piperales</taxon>
        <taxon>Aristolochiaceae</taxon>
        <taxon>Aristolochia</taxon>
    </lineage>
</organism>